<evidence type="ECO:0000259" key="7">
    <source>
        <dbReference type="Pfam" id="PF01406"/>
    </source>
</evidence>
<dbReference type="GO" id="GO:0005737">
    <property type="term" value="C:cytoplasm"/>
    <property type="evidence" value="ECO:0007669"/>
    <property type="project" value="TreeGrafter"/>
</dbReference>
<dbReference type="Pfam" id="PF01406">
    <property type="entry name" value="tRNA-synt_1e"/>
    <property type="match status" value="2"/>
</dbReference>
<proteinExistence type="predicted"/>
<evidence type="ECO:0000256" key="2">
    <source>
        <dbReference type="ARBA" id="ARBA00022598"/>
    </source>
</evidence>
<evidence type="ECO:0000256" key="1">
    <source>
        <dbReference type="ARBA" id="ARBA00001947"/>
    </source>
</evidence>
<dbReference type="GO" id="GO:0006423">
    <property type="term" value="P:cysteinyl-tRNA aminoacylation"/>
    <property type="evidence" value="ECO:0007669"/>
    <property type="project" value="TreeGrafter"/>
</dbReference>
<dbReference type="GO" id="GO:0046872">
    <property type="term" value="F:metal ion binding"/>
    <property type="evidence" value="ECO:0007669"/>
    <property type="project" value="UniProtKB-KW"/>
</dbReference>
<evidence type="ECO:0000256" key="4">
    <source>
        <dbReference type="ARBA" id="ARBA00022741"/>
    </source>
</evidence>
<dbReference type="Gene3D" id="1.20.120.1910">
    <property type="entry name" value="Cysteine-tRNA ligase, C-terminal anti-codon recognition domain"/>
    <property type="match status" value="1"/>
</dbReference>
<keyword evidence="3" id="KW-0479">Metal-binding</keyword>
<feature type="domain" description="tRNA synthetases class I catalytic" evidence="7">
    <location>
        <begin position="178"/>
        <end position="262"/>
    </location>
</feature>
<keyword evidence="6" id="KW-0067">ATP-binding</keyword>
<feature type="domain" description="tRNA synthetases class I catalytic" evidence="7">
    <location>
        <begin position="3"/>
        <end position="160"/>
    </location>
</feature>
<dbReference type="SUPFAM" id="SSF47323">
    <property type="entry name" value="Anticodon-binding domain of a subclass of class I aminoacyl-tRNA synthetases"/>
    <property type="match status" value="1"/>
</dbReference>
<dbReference type="PANTHER" id="PTHR10890:SF3">
    <property type="entry name" value="CYSTEINE--TRNA LIGASE, CYTOPLASMIC"/>
    <property type="match status" value="1"/>
</dbReference>
<sequence>MGITDIDDKIVNRAKLSGSSVERVSRKFESEFLKSMAKLNVQSVDYLLRVTEHIPEIIDFITIIKRNGHAYVNNIGDVVFDSSHFHNSPGHLYGKLQPANFANDGRQSDFTLWKRCQDPDEKYWESPWGPGRPGWHIECSAMSSSVFGRHLDIHGGGIDIRRNINLSGLFLNTPGLLKLKFPHHNNEVAQCEACFSSNSWATQFLHTGHLHIDGVKMSKSLKNFLSVDDFLADHEPDSFRMFCLLHRYRSTIHFSDERIFDAHHVLRTFRHFNRRIHPILGMTPDQVRLKQNEADRELVHKFSKIQVAVLASLCDDFDTPATISLLLSLVNISNAYLDSIGNPNGSLIYRISSYIFSQLSSLGISHERTMKSLDENIAVELLVNFRNSIRHDILKTPPLSNLSKQILSSCDRLRQDMKTKIGIEVSDSKGGQASWSRSSPS</sequence>
<accession>A0A0H5RAJ2</accession>
<keyword evidence="5" id="KW-0862">Zinc</keyword>
<evidence type="ECO:0000313" key="8">
    <source>
        <dbReference type="EMBL" id="CRZ05474.1"/>
    </source>
</evidence>
<evidence type="ECO:0000256" key="6">
    <source>
        <dbReference type="ARBA" id="ARBA00022840"/>
    </source>
</evidence>
<dbReference type="Gene3D" id="3.40.50.620">
    <property type="entry name" value="HUPs"/>
    <property type="match status" value="1"/>
</dbReference>
<dbReference type="SUPFAM" id="SSF52374">
    <property type="entry name" value="Nucleotidylyl transferase"/>
    <property type="match status" value="1"/>
</dbReference>
<evidence type="ECO:0000256" key="5">
    <source>
        <dbReference type="ARBA" id="ARBA00022833"/>
    </source>
</evidence>
<keyword evidence="2" id="KW-0436">Ligase</keyword>
<dbReference type="GO" id="GO:0005524">
    <property type="term" value="F:ATP binding"/>
    <property type="evidence" value="ECO:0007669"/>
    <property type="project" value="UniProtKB-KW"/>
</dbReference>
<evidence type="ECO:0000256" key="3">
    <source>
        <dbReference type="ARBA" id="ARBA00022723"/>
    </source>
</evidence>
<dbReference type="GO" id="GO:0004817">
    <property type="term" value="F:cysteine-tRNA ligase activity"/>
    <property type="evidence" value="ECO:0007669"/>
    <property type="project" value="TreeGrafter"/>
</dbReference>
<dbReference type="EMBL" id="HACM01005032">
    <property type="protein sequence ID" value="CRZ05474.1"/>
    <property type="molecule type" value="Transcribed_RNA"/>
</dbReference>
<protein>
    <recommendedName>
        <fullName evidence="7">tRNA synthetases class I catalytic domain-containing protein</fullName>
    </recommendedName>
</protein>
<reference evidence="8" key="1">
    <citation type="submission" date="2015-04" db="EMBL/GenBank/DDBJ databases">
        <title>The genome sequence of the plant pathogenic Rhizarian Plasmodiophora brassicae reveals insights in its biotrophic life cycle and the origin of chitin synthesis.</title>
        <authorList>
            <person name="Schwelm A."/>
            <person name="Fogelqvist J."/>
            <person name="Knaust A."/>
            <person name="Julke S."/>
            <person name="Lilja T."/>
            <person name="Dhandapani V."/>
            <person name="Bonilla-Rosso G."/>
            <person name="Karlsson M."/>
            <person name="Shevchenko A."/>
            <person name="Choi S.R."/>
            <person name="Kim H.G."/>
            <person name="Park J.Y."/>
            <person name="Lim Y.P."/>
            <person name="Ludwig-Muller J."/>
            <person name="Dixelius C."/>
        </authorList>
    </citation>
    <scope>NUCLEOTIDE SEQUENCE</scope>
    <source>
        <tissue evidence="8">Potato root galls</tissue>
    </source>
</reference>
<dbReference type="PANTHER" id="PTHR10890">
    <property type="entry name" value="CYSTEINYL-TRNA SYNTHETASE"/>
    <property type="match status" value="1"/>
</dbReference>
<name>A0A0H5RAJ2_9EUKA</name>
<dbReference type="InterPro" id="IPR009080">
    <property type="entry name" value="tRNAsynth_Ia_anticodon-bd"/>
</dbReference>
<dbReference type="InterPro" id="IPR014729">
    <property type="entry name" value="Rossmann-like_a/b/a_fold"/>
</dbReference>
<dbReference type="InterPro" id="IPR032678">
    <property type="entry name" value="tRNA-synt_1_cat_dom"/>
</dbReference>
<comment type="cofactor">
    <cofactor evidence="1">
        <name>Zn(2+)</name>
        <dbReference type="ChEBI" id="CHEBI:29105"/>
    </cofactor>
</comment>
<dbReference type="InterPro" id="IPR024909">
    <property type="entry name" value="Cys-tRNA/MSH_ligase"/>
</dbReference>
<organism evidence="8">
    <name type="scientific">Spongospora subterranea</name>
    <dbReference type="NCBI Taxonomy" id="70186"/>
    <lineage>
        <taxon>Eukaryota</taxon>
        <taxon>Sar</taxon>
        <taxon>Rhizaria</taxon>
        <taxon>Endomyxa</taxon>
        <taxon>Phytomyxea</taxon>
        <taxon>Plasmodiophorida</taxon>
        <taxon>Plasmodiophoridae</taxon>
        <taxon>Spongospora</taxon>
    </lineage>
</organism>
<dbReference type="AlphaFoldDB" id="A0A0H5RAJ2"/>
<keyword evidence="4" id="KW-0547">Nucleotide-binding</keyword>